<dbReference type="GO" id="GO:0006281">
    <property type="term" value="P:DNA repair"/>
    <property type="evidence" value="ECO:0007669"/>
    <property type="project" value="TreeGrafter"/>
</dbReference>
<reference evidence="1 2" key="1">
    <citation type="submission" date="2018-02" db="EMBL/GenBank/DDBJ databases">
        <title>The genomes of Aspergillus section Nigri reveals drivers in fungal speciation.</title>
        <authorList>
            <consortium name="DOE Joint Genome Institute"/>
            <person name="Vesth T.C."/>
            <person name="Nybo J."/>
            <person name="Theobald S."/>
            <person name="Brandl J."/>
            <person name="Frisvad J.C."/>
            <person name="Nielsen K.F."/>
            <person name="Lyhne E.K."/>
            <person name="Kogle M.E."/>
            <person name="Kuo A."/>
            <person name="Riley R."/>
            <person name="Clum A."/>
            <person name="Nolan M."/>
            <person name="Lipzen A."/>
            <person name="Salamov A."/>
            <person name="Henrissat B."/>
            <person name="Wiebenga A."/>
            <person name="De vries R.P."/>
            <person name="Grigoriev I.V."/>
            <person name="Mortensen U.H."/>
            <person name="Andersen M.R."/>
            <person name="Baker S.E."/>
        </authorList>
    </citation>
    <scope>NUCLEOTIDE SEQUENCE [LARGE SCALE GENOMIC DNA]</scope>
    <source>
        <strain evidence="1 2">CBS 313.89</strain>
    </source>
</reference>
<proteinExistence type="predicted"/>
<dbReference type="RefSeq" id="XP_040802433.1">
    <property type="nucleotide sequence ID" value="XM_040944450.1"/>
</dbReference>
<dbReference type="Proteomes" id="UP000249789">
    <property type="component" value="Unassembled WGS sequence"/>
</dbReference>
<dbReference type="SFLD" id="SFLDG01129">
    <property type="entry name" value="C1.5:_HAD__Beta-PGM__Phosphata"/>
    <property type="match status" value="1"/>
</dbReference>
<organism evidence="1 2">
    <name type="scientific">Aspergillus fijiensis CBS 313.89</name>
    <dbReference type="NCBI Taxonomy" id="1448319"/>
    <lineage>
        <taxon>Eukaryota</taxon>
        <taxon>Fungi</taxon>
        <taxon>Dikarya</taxon>
        <taxon>Ascomycota</taxon>
        <taxon>Pezizomycotina</taxon>
        <taxon>Eurotiomycetes</taxon>
        <taxon>Eurotiomycetidae</taxon>
        <taxon>Eurotiales</taxon>
        <taxon>Aspergillaceae</taxon>
        <taxon>Aspergillus</taxon>
    </lineage>
</organism>
<dbReference type="VEuPathDB" id="FungiDB:BO72DRAFT_447094"/>
<dbReference type="GeneID" id="63861783"/>
<dbReference type="SFLD" id="SFLDS00003">
    <property type="entry name" value="Haloacid_Dehalogenase"/>
    <property type="match status" value="1"/>
</dbReference>
<dbReference type="InterPro" id="IPR036412">
    <property type="entry name" value="HAD-like_sf"/>
</dbReference>
<dbReference type="GO" id="GO:0008967">
    <property type="term" value="F:phosphoglycolate phosphatase activity"/>
    <property type="evidence" value="ECO:0007669"/>
    <property type="project" value="TreeGrafter"/>
</dbReference>
<dbReference type="OrthoDB" id="47007at2759"/>
<dbReference type="Pfam" id="PF13419">
    <property type="entry name" value="HAD_2"/>
    <property type="match status" value="1"/>
</dbReference>
<accession>A0A8G1W0B5</accession>
<name>A0A8G1W0B5_9EURO</name>
<dbReference type="InterPro" id="IPR023214">
    <property type="entry name" value="HAD_sf"/>
</dbReference>
<dbReference type="Gene3D" id="3.40.50.1000">
    <property type="entry name" value="HAD superfamily/HAD-like"/>
    <property type="match status" value="1"/>
</dbReference>
<sequence>MPSKYDLIILDFDGTIFDSHEAIYTSMQRTFHHFLPDHPLPTTQLTALIAQGHSPEVTFRALQDPTTLDTFDEPTWIATYRALYRQHGQPLTRPYRDAYALVRALTQTHRLPVAIISNKAVGALTAALHRHGFLEFIPEALVLGDGVFPGGKRKPDPAGFGEGLVPRLREYFSASGQTAEWLERDGGVDMRRVLMVGDTITDIRFARNLGCPVCWCRFGQGDQAECEAAGPEVVIDGLGEFVEKVLGGEGQGRGVMGLRVAGV</sequence>
<evidence type="ECO:0000313" key="2">
    <source>
        <dbReference type="Proteomes" id="UP000249789"/>
    </source>
</evidence>
<dbReference type="PANTHER" id="PTHR43434">
    <property type="entry name" value="PHOSPHOGLYCOLATE PHOSPHATASE"/>
    <property type="match status" value="1"/>
</dbReference>
<dbReference type="InterPro" id="IPR023198">
    <property type="entry name" value="PGP-like_dom2"/>
</dbReference>
<evidence type="ECO:0000313" key="1">
    <source>
        <dbReference type="EMBL" id="RAK78423.1"/>
    </source>
</evidence>
<dbReference type="Gene3D" id="1.10.150.240">
    <property type="entry name" value="Putative phosphatase, domain 2"/>
    <property type="match status" value="1"/>
</dbReference>
<dbReference type="InterPro" id="IPR050155">
    <property type="entry name" value="HAD-like_hydrolase_sf"/>
</dbReference>
<protein>
    <submittedName>
        <fullName evidence="1">HAD-like protein</fullName>
    </submittedName>
</protein>
<gene>
    <name evidence="1" type="ORF">BO72DRAFT_447094</name>
</gene>
<dbReference type="InterPro" id="IPR041492">
    <property type="entry name" value="HAD_2"/>
</dbReference>
<keyword evidence="2" id="KW-1185">Reference proteome</keyword>
<dbReference type="EMBL" id="KZ824637">
    <property type="protein sequence ID" value="RAK78423.1"/>
    <property type="molecule type" value="Genomic_DNA"/>
</dbReference>
<dbReference type="AlphaFoldDB" id="A0A8G1W0B5"/>
<dbReference type="SUPFAM" id="SSF56784">
    <property type="entry name" value="HAD-like"/>
    <property type="match status" value="1"/>
</dbReference>
<dbReference type="PANTHER" id="PTHR43434:SF1">
    <property type="entry name" value="PHOSPHOGLYCOLATE PHOSPHATASE"/>
    <property type="match status" value="1"/>
</dbReference>